<reference evidence="7" key="1">
    <citation type="journal article" date="2023" name="Plant J.">
        <title>The genome of the king protea, Protea cynaroides.</title>
        <authorList>
            <person name="Chang J."/>
            <person name="Duong T.A."/>
            <person name="Schoeman C."/>
            <person name="Ma X."/>
            <person name="Roodt D."/>
            <person name="Barker N."/>
            <person name="Li Z."/>
            <person name="Van de Peer Y."/>
            <person name="Mizrachi E."/>
        </authorList>
    </citation>
    <scope>NUCLEOTIDE SEQUENCE</scope>
    <source>
        <tissue evidence="7">Young leaves</tissue>
    </source>
</reference>
<gene>
    <name evidence="7" type="ORF">NE237_002769</name>
</gene>
<evidence type="ECO:0000256" key="1">
    <source>
        <dbReference type="ARBA" id="ARBA00022605"/>
    </source>
</evidence>
<evidence type="ECO:0000256" key="4">
    <source>
        <dbReference type="ARBA" id="ARBA00022777"/>
    </source>
</evidence>
<feature type="domain" description="GHMP kinase N-terminal" evidence="6">
    <location>
        <begin position="155"/>
        <end position="221"/>
    </location>
</feature>
<dbReference type="Pfam" id="PF00288">
    <property type="entry name" value="GHMP_kinases_N"/>
    <property type="match status" value="1"/>
</dbReference>
<keyword evidence="1" id="KW-0028">Amino-acid biosynthesis</keyword>
<dbReference type="PANTHER" id="PTHR20861">
    <property type="entry name" value="HOMOSERINE/4-DIPHOSPHOCYTIDYL-2-C-METHYL-D-ERYTHRITOL KINASE"/>
    <property type="match status" value="1"/>
</dbReference>
<protein>
    <recommendedName>
        <fullName evidence="6">GHMP kinase N-terminal domain-containing protein</fullName>
    </recommendedName>
</protein>
<dbReference type="PRINTS" id="PR00958">
    <property type="entry name" value="HOMSERKINASE"/>
</dbReference>
<dbReference type="GO" id="GO:0008652">
    <property type="term" value="P:amino acid biosynthetic process"/>
    <property type="evidence" value="ECO:0007669"/>
    <property type="project" value="UniProtKB-KW"/>
</dbReference>
<proteinExistence type="predicted"/>
<sequence length="258" mass="27582">MVVSISDTHTALMAICSQSHLKAISITPPSPWFLSKPNLSSLALCPHCFRCNNSLLSKHLETEPKLVHRSVKTFTPATIANLDPGFDFLGCAIDGLGDFVSLRVDPDIFPSEISISSVNGIGDSALRFNKDPLLNFAGIGVMSTMKMLGIRSVVLSLSLNKGLPGGSGLGSITASVAATVVAMNEIFGKKLSDLDLVLAGLESAVMVSGYHADNIAPAIMARFVLIFCYEPMDLIRLSFSIDKELFFVIVTLDTTAPY</sequence>
<dbReference type="InterPro" id="IPR014721">
    <property type="entry name" value="Ribsml_uS5_D2-typ_fold_subgr"/>
</dbReference>
<evidence type="ECO:0000256" key="3">
    <source>
        <dbReference type="ARBA" id="ARBA00022741"/>
    </source>
</evidence>
<keyword evidence="2" id="KW-0808">Transferase</keyword>
<dbReference type="PANTHER" id="PTHR20861:SF1">
    <property type="entry name" value="HOMOSERINE KINASE"/>
    <property type="match status" value="1"/>
</dbReference>
<keyword evidence="4" id="KW-0418">Kinase</keyword>
<dbReference type="GO" id="GO:0016301">
    <property type="term" value="F:kinase activity"/>
    <property type="evidence" value="ECO:0007669"/>
    <property type="project" value="UniProtKB-KW"/>
</dbReference>
<dbReference type="InterPro" id="IPR020568">
    <property type="entry name" value="Ribosomal_Su5_D2-typ_SF"/>
</dbReference>
<evidence type="ECO:0000313" key="7">
    <source>
        <dbReference type="EMBL" id="KAJ4969670.1"/>
    </source>
</evidence>
<dbReference type="OrthoDB" id="195231at2759"/>
<name>A0A9Q0QRU0_9MAGN</name>
<dbReference type="Proteomes" id="UP001141806">
    <property type="component" value="Unassembled WGS sequence"/>
</dbReference>
<evidence type="ECO:0000256" key="5">
    <source>
        <dbReference type="ARBA" id="ARBA00022840"/>
    </source>
</evidence>
<organism evidence="7 8">
    <name type="scientific">Protea cynaroides</name>
    <dbReference type="NCBI Taxonomy" id="273540"/>
    <lineage>
        <taxon>Eukaryota</taxon>
        <taxon>Viridiplantae</taxon>
        <taxon>Streptophyta</taxon>
        <taxon>Embryophyta</taxon>
        <taxon>Tracheophyta</taxon>
        <taxon>Spermatophyta</taxon>
        <taxon>Magnoliopsida</taxon>
        <taxon>Proteales</taxon>
        <taxon>Proteaceae</taxon>
        <taxon>Protea</taxon>
    </lineage>
</organism>
<dbReference type="GO" id="GO:0005524">
    <property type="term" value="F:ATP binding"/>
    <property type="evidence" value="ECO:0007669"/>
    <property type="project" value="UniProtKB-KW"/>
</dbReference>
<dbReference type="EMBL" id="JAMYWD010000005">
    <property type="protein sequence ID" value="KAJ4969670.1"/>
    <property type="molecule type" value="Genomic_DNA"/>
</dbReference>
<evidence type="ECO:0000259" key="6">
    <source>
        <dbReference type="Pfam" id="PF00288"/>
    </source>
</evidence>
<dbReference type="SUPFAM" id="SSF54211">
    <property type="entry name" value="Ribosomal protein S5 domain 2-like"/>
    <property type="match status" value="1"/>
</dbReference>
<dbReference type="InterPro" id="IPR006204">
    <property type="entry name" value="GHMP_kinase_N_dom"/>
</dbReference>
<keyword evidence="3" id="KW-0547">Nucleotide-binding</keyword>
<keyword evidence="5" id="KW-0067">ATP-binding</keyword>
<accession>A0A9Q0QRU0</accession>
<comment type="caution">
    <text evidence="7">The sequence shown here is derived from an EMBL/GenBank/DDBJ whole genome shotgun (WGS) entry which is preliminary data.</text>
</comment>
<evidence type="ECO:0000313" key="8">
    <source>
        <dbReference type="Proteomes" id="UP001141806"/>
    </source>
</evidence>
<keyword evidence="8" id="KW-1185">Reference proteome</keyword>
<dbReference type="Gene3D" id="3.30.230.10">
    <property type="match status" value="1"/>
</dbReference>
<dbReference type="AlphaFoldDB" id="A0A9Q0QRU0"/>
<evidence type="ECO:0000256" key="2">
    <source>
        <dbReference type="ARBA" id="ARBA00022679"/>
    </source>
</evidence>